<evidence type="ECO:0008006" key="3">
    <source>
        <dbReference type="Google" id="ProtNLM"/>
    </source>
</evidence>
<organism evidence="1 2">
    <name type="scientific">Callosobruchus maculatus</name>
    <name type="common">Southern cowpea weevil</name>
    <name type="synonym">Pulse bruchid</name>
    <dbReference type="NCBI Taxonomy" id="64391"/>
    <lineage>
        <taxon>Eukaryota</taxon>
        <taxon>Metazoa</taxon>
        <taxon>Ecdysozoa</taxon>
        <taxon>Arthropoda</taxon>
        <taxon>Hexapoda</taxon>
        <taxon>Insecta</taxon>
        <taxon>Pterygota</taxon>
        <taxon>Neoptera</taxon>
        <taxon>Endopterygota</taxon>
        <taxon>Coleoptera</taxon>
        <taxon>Polyphaga</taxon>
        <taxon>Cucujiformia</taxon>
        <taxon>Chrysomeloidea</taxon>
        <taxon>Chrysomelidae</taxon>
        <taxon>Bruchinae</taxon>
        <taxon>Bruchini</taxon>
        <taxon>Callosobruchus</taxon>
    </lineage>
</organism>
<evidence type="ECO:0000313" key="1">
    <source>
        <dbReference type="EMBL" id="VEN42966.1"/>
    </source>
</evidence>
<protein>
    <recommendedName>
        <fullName evidence="3">RNase H type-1 domain-containing protein</fullName>
    </recommendedName>
</protein>
<gene>
    <name evidence="1" type="ORF">CALMAC_LOCUS6271</name>
</gene>
<name>A0A653C597_CALMS</name>
<dbReference type="OrthoDB" id="7765170at2759"/>
<feature type="non-terminal residue" evidence="1">
    <location>
        <position position="59"/>
    </location>
</feature>
<keyword evidence="2" id="KW-1185">Reference proteome</keyword>
<proteinExistence type="predicted"/>
<sequence length="59" mass="6237">MGKHASIVQTELAGISIAANKLARRDVSGKTVAICTDSRQALLTLKRPCITSGLAMECH</sequence>
<dbReference type="Proteomes" id="UP000410492">
    <property type="component" value="Unassembled WGS sequence"/>
</dbReference>
<reference evidence="1 2" key="1">
    <citation type="submission" date="2019-01" db="EMBL/GenBank/DDBJ databases">
        <authorList>
            <person name="Sayadi A."/>
        </authorList>
    </citation>
    <scope>NUCLEOTIDE SEQUENCE [LARGE SCALE GENOMIC DNA]</scope>
</reference>
<accession>A0A653C597</accession>
<dbReference type="AlphaFoldDB" id="A0A653C597"/>
<evidence type="ECO:0000313" key="2">
    <source>
        <dbReference type="Proteomes" id="UP000410492"/>
    </source>
</evidence>
<dbReference type="EMBL" id="CAACVG010006987">
    <property type="protein sequence ID" value="VEN42966.1"/>
    <property type="molecule type" value="Genomic_DNA"/>
</dbReference>